<feature type="region of interest" description="Disordered" evidence="1">
    <location>
        <begin position="1"/>
        <end position="39"/>
    </location>
</feature>
<dbReference type="OrthoDB" id="5486097at2"/>
<dbReference type="Gene3D" id="2.40.160.10">
    <property type="entry name" value="Porin"/>
    <property type="match status" value="1"/>
</dbReference>
<name>A0A2Z4FLH5_9DELT</name>
<reference evidence="2 3" key="1">
    <citation type="submission" date="2018-06" db="EMBL/GenBank/DDBJ databases">
        <title>Lujinxingia sediminis gen. nov. sp. nov., a new facultative anaerobic member of the class Deltaproteobacteria, and proposal of Lujinxingaceae fam. nov.</title>
        <authorList>
            <person name="Guo L.-Y."/>
            <person name="Li C.-M."/>
            <person name="Wang S."/>
            <person name="Du Z.-J."/>
        </authorList>
    </citation>
    <scope>NUCLEOTIDE SEQUENCE [LARGE SCALE GENOMIC DNA]</scope>
    <source>
        <strain evidence="2 3">FA350</strain>
    </source>
</reference>
<dbReference type="RefSeq" id="WP_111334276.1">
    <property type="nucleotide sequence ID" value="NZ_CP030032.1"/>
</dbReference>
<keyword evidence="3" id="KW-1185">Reference proteome</keyword>
<evidence type="ECO:0008006" key="4">
    <source>
        <dbReference type="Google" id="ProtNLM"/>
    </source>
</evidence>
<accession>A0A2Z4FLH5</accession>
<gene>
    <name evidence="2" type="ORF">DN745_09430</name>
</gene>
<dbReference type="Pfam" id="PF07396">
    <property type="entry name" value="Porin_O_P"/>
    <property type="match status" value="1"/>
</dbReference>
<dbReference type="InterPro" id="IPR023614">
    <property type="entry name" value="Porin_dom_sf"/>
</dbReference>
<dbReference type="InterPro" id="IPR010870">
    <property type="entry name" value="Porin_O/P"/>
</dbReference>
<evidence type="ECO:0000313" key="3">
    <source>
        <dbReference type="Proteomes" id="UP000249799"/>
    </source>
</evidence>
<dbReference type="EMBL" id="CP030032">
    <property type="protein sequence ID" value="AWV89544.1"/>
    <property type="molecule type" value="Genomic_DNA"/>
</dbReference>
<protein>
    <recommendedName>
        <fullName evidence="4">Porin</fullName>
    </recommendedName>
</protein>
<evidence type="ECO:0000313" key="2">
    <source>
        <dbReference type="EMBL" id="AWV89544.1"/>
    </source>
</evidence>
<dbReference type="AlphaFoldDB" id="A0A2Z4FLH5"/>
<dbReference type="KEGG" id="bsed:DN745_09430"/>
<dbReference type="SUPFAM" id="SSF56935">
    <property type="entry name" value="Porins"/>
    <property type="match status" value="1"/>
</dbReference>
<dbReference type="Proteomes" id="UP000249799">
    <property type="component" value="Chromosome"/>
</dbReference>
<proteinExistence type="predicted"/>
<sequence length="394" mass="42876">MSPATLAWAQESGSSAEAPGFANEAPSPQLKETADAQASADTPAWDLQFGGYLRTKYSAVQNDPHYQLIGRRDGFSLADVALAVDGSLENGVGFNVVLEGAAGLPKGADNEDIELGTRLLDAFLSYAPHDLVRISVGQFKAPYDAETLQSTKDLLFVDRSVGNQGVSGLDGMPVMGLSQGRQVGLRLDSEPYYFFNDSQDAAPNGPALSYALAVTNGQKVNLRFNENDKMAYYGRLNLHWGDLIRVGGAGFYNERTLGAAPDRLNQKNVGWTGDLTVNAYGVSLLTNITQVEVTPAPELQAEQSRTARSLQAQIAYQEPFLGLQPAYRFAYYDPDINDDGSANVAYEALTYHTFGLNYNSPDYPVRILLNYTVTGEDIRSIDNNRFDALAQIVW</sequence>
<organism evidence="2 3">
    <name type="scientific">Bradymonas sediminis</name>
    <dbReference type="NCBI Taxonomy" id="1548548"/>
    <lineage>
        <taxon>Bacteria</taxon>
        <taxon>Deltaproteobacteria</taxon>
        <taxon>Bradymonadales</taxon>
        <taxon>Bradymonadaceae</taxon>
        <taxon>Bradymonas</taxon>
    </lineage>
</organism>
<evidence type="ECO:0000256" key="1">
    <source>
        <dbReference type="SAM" id="MobiDB-lite"/>
    </source>
</evidence>